<feature type="transmembrane region" description="Helical" evidence="1">
    <location>
        <begin position="48"/>
        <end position="70"/>
    </location>
</feature>
<dbReference type="Proteomes" id="UP000007881">
    <property type="component" value="Chromosome"/>
</dbReference>
<proteinExistence type="predicted"/>
<dbReference type="AlphaFoldDB" id="I0IFX0"/>
<evidence type="ECO:0000313" key="2">
    <source>
        <dbReference type="EMBL" id="BAM04158.1"/>
    </source>
</evidence>
<name>I0IFX0_PHYMF</name>
<reference evidence="2 3" key="1">
    <citation type="submission" date="2012-02" db="EMBL/GenBank/DDBJ databases">
        <title>Complete genome sequence of Phycisphaera mikurensis NBRC 102666.</title>
        <authorList>
            <person name="Ankai A."/>
            <person name="Hosoyama A."/>
            <person name="Terui Y."/>
            <person name="Sekine M."/>
            <person name="Fukai R."/>
            <person name="Kato Y."/>
            <person name="Nakamura S."/>
            <person name="Yamada-Narita S."/>
            <person name="Kawakoshi A."/>
            <person name="Fukunaga Y."/>
            <person name="Yamazaki S."/>
            <person name="Fujita N."/>
        </authorList>
    </citation>
    <scope>NUCLEOTIDE SEQUENCE [LARGE SCALE GENOMIC DNA]</scope>
    <source>
        <strain evidence="3">NBRC 102666 / KCTC 22515 / FYK2301M01</strain>
    </source>
</reference>
<evidence type="ECO:0000313" key="3">
    <source>
        <dbReference type="Proteomes" id="UP000007881"/>
    </source>
</evidence>
<dbReference type="HOGENOM" id="CLU_2509834_0_0_0"/>
<keyword evidence="3" id="KW-1185">Reference proteome</keyword>
<protein>
    <submittedName>
        <fullName evidence="2">Uncharacterized protein</fullName>
    </submittedName>
</protein>
<keyword evidence="1" id="KW-0472">Membrane</keyword>
<feature type="transmembrane region" description="Helical" evidence="1">
    <location>
        <begin position="21"/>
        <end position="42"/>
    </location>
</feature>
<organism evidence="2 3">
    <name type="scientific">Phycisphaera mikurensis (strain NBRC 102666 / KCTC 22515 / FYK2301M01)</name>
    <dbReference type="NCBI Taxonomy" id="1142394"/>
    <lineage>
        <taxon>Bacteria</taxon>
        <taxon>Pseudomonadati</taxon>
        <taxon>Planctomycetota</taxon>
        <taxon>Phycisphaerae</taxon>
        <taxon>Phycisphaerales</taxon>
        <taxon>Phycisphaeraceae</taxon>
        <taxon>Phycisphaera</taxon>
    </lineage>
</organism>
<dbReference type="STRING" id="1142394.PSMK_19990"/>
<dbReference type="KEGG" id="phm:PSMK_19990"/>
<gene>
    <name evidence="2" type="ordered locus">PSMK_19990</name>
</gene>
<keyword evidence="1" id="KW-0812">Transmembrane</keyword>
<keyword evidence="1" id="KW-1133">Transmembrane helix</keyword>
<sequence>MKIPLVQQHNGHRVLSWSGVGLVWLFVAFIATGAAAAMSWLLGWYSSALFAITLLVLPLFMVSLGVWSGLTCAVSKLHPRPPRAA</sequence>
<dbReference type="EMBL" id="AP012338">
    <property type="protein sequence ID" value="BAM04158.1"/>
    <property type="molecule type" value="Genomic_DNA"/>
</dbReference>
<accession>I0IFX0</accession>
<evidence type="ECO:0000256" key="1">
    <source>
        <dbReference type="SAM" id="Phobius"/>
    </source>
</evidence>